<dbReference type="SUPFAM" id="SSF109998">
    <property type="entry name" value="Triger factor/SurA peptide-binding domain-like"/>
    <property type="match status" value="1"/>
</dbReference>
<dbReference type="PANTHER" id="PTHR47637:SF1">
    <property type="entry name" value="CHAPERONE SURA"/>
    <property type="match status" value="1"/>
</dbReference>
<dbReference type="Pfam" id="PF13624">
    <property type="entry name" value="SurA_N_3"/>
    <property type="match status" value="1"/>
</dbReference>
<dbReference type="InterPro" id="IPR050280">
    <property type="entry name" value="OMP_Chaperone_SurA"/>
</dbReference>
<evidence type="ECO:0000256" key="1">
    <source>
        <dbReference type="ARBA" id="ARBA00022729"/>
    </source>
</evidence>
<gene>
    <name evidence="2" type="ORF">GCM10007879_23960</name>
</gene>
<sequence>MRTHANTAIKQKFKLQEYLMRIVGLILIALLSLTSVTGAAYAAQVKVVVNGKTITDHDINQRALFMRLERKGKSNADRRRLAEEELINEALMLAEARRLGFEANEKAVDKAYTRIAINAKLSVSKLNQILNAAGVQSKTLKDRLRAQYAWQAVVSQVLRQKVQISDLDLDLAAKEKLGDTTSYDYMLTEVVFLNSAGGSVKSRTSQANQYRKNFNGCDSAVELSLSYRDAAVRKLGRRHSTQLPDPVAAELAKLPVGGISKPRTVANGVQMLAICQKSAAEDLTFVKNKLRNEVGTEKLEGEADAYLEKLRKEASIEKR</sequence>
<dbReference type="EMBL" id="BSNI01000002">
    <property type="protein sequence ID" value="GLQ18147.1"/>
    <property type="molecule type" value="Genomic_DNA"/>
</dbReference>
<organism evidence="2 3">
    <name type="scientific">Maritalea porphyrae</name>
    <dbReference type="NCBI Taxonomy" id="880732"/>
    <lineage>
        <taxon>Bacteria</taxon>
        <taxon>Pseudomonadati</taxon>
        <taxon>Pseudomonadota</taxon>
        <taxon>Alphaproteobacteria</taxon>
        <taxon>Hyphomicrobiales</taxon>
        <taxon>Devosiaceae</taxon>
        <taxon>Maritalea</taxon>
    </lineage>
</organism>
<proteinExistence type="predicted"/>
<dbReference type="PANTHER" id="PTHR47637">
    <property type="entry name" value="CHAPERONE SURA"/>
    <property type="match status" value="1"/>
</dbReference>
<keyword evidence="3" id="KW-1185">Reference proteome</keyword>
<accession>A0ABQ5USM0</accession>
<dbReference type="InterPro" id="IPR027304">
    <property type="entry name" value="Trigger_fact/SurA_dom_sf"/>
</dbReference>
<name>A0ABQ5USM0_9HYPH</name>
<keyword evidence="1" id="KW-0732">Signal</keyword>
<evidence type="ECO:0000313" key="3">
    <source>
        <dbReference type="Proteomes" id="UP001161405"/>
    </source>
</evidence>
<protein>
    <recommendedName>
        <fullName evidence="4">Peptidylprolyl isomerase</fullName>
    </recommendedName>
</protein>
<reference evidence="2" key="1">
    <citation type="journal article" date="2014" name="Int. J. Syst. Evol. Microbiol.">
        <title>Complete genome of a new Firmicutes species belonging to the dominant human colonic microbiota ('Ruminococcus bicirculans') reveals two chromosomes and a selective capacity to utilize plant glucans.</title>
        <authorList>
            <consortium name="NISC Comparative Sequencing Program"/>
            <person name="Wegmann U."/>
            <person name="Louis P."/>
            <person name="Goesmann A."/>
            <person name="Henrissat B."/>
            <person name="Duncan S.H."/>
            <person name="Flint H.J."/>
        </authorList>
    </citation>
    <scope>NUCLEOTIDE SEQUENCE</scope>
    <source>
        <strain evidence="2">NBRC 107169</strain>
    </source>
</reference>
<reference evidence="2" key="2">
    <citation type="submission" date="2023-01" db="EMBL/GenBank/DDBJ databases">
        <title>Draft genome sequence of Maritalea porphyrae strain NBRC 107169.</title>
        <authorList>
            <person name="Sun Q."/>
            <person name="Mori K."/>
        </authorList>
    </citation>
    <scope>NUCLEOTIDE SEQUENCE</scope>
    <source>
        <strain evidence="2">NBRC 107169</strain>
    </source>
</reference>
<comment type="caution">
    <text evidence="2">The sequence shown here is derived from an EMBL/GenBank/DDBJ whole genome shotgun (WGS) entry which is preliminary data.</text>
</comment>
<dbReference type="Proteomes" id="UP001161405">
    <property type="component" value="Unassembled WGS sequence"/>
</dbReference>
<evidence type="ECO:0008006" key="4">
    <source>
        <dbReference type="Google" id="ProtNLM"/>
    </source>
</evidence>
<evidence type="ECO:0000313" key="2">
    <source>
        <dbReference type="EMBL" id="GLQ18147.1"/>
    </source>
</evidence>
<dbReference type="Gene3D" id="1.10.4030.10">
    <property type="entry name" value="Porin chaperone SurA, peptide-binding domain"/>
    <property type="match status" value="1"/>
</dbReference>